<feature type="transmembrane region" description="Helical" evidence="1">
    <location>
        <begin position="72"/>
        <end position="91"/>
    </location>
</feature>
<evidence type="ECO:0000313" key="2">
    <source>
        <dbReference type="EMBL" id="QHU31815.1"/>
    </source>
</evidence>
<name>A0A6C0LP86_9ZZZZ</name>
<organism evidence="2">
    <name type="scientific">viral metagenome</name>
    <dbReference type="NCBI Taxonomy" id="1070528"/>
    <lineage>
        <taxon>unclassified sequences</taxon>
        <taxon>metagenomes</taxon>
        <taxon>organismal metagenomes</taxon>
    </lineage>
</organism>
<feature type="transmembrane region" description="Helical" evidence="1">
    <location>
        <begin position="34"/>
        <end position="51"/>
    </location>
</feature>
<proteinExistence type="predicted"/>
<accession>A0A6C0LP86</accession>
<dbReference type="EMBL" id="MN740533">
    <property type="protein sequence ID" value="QHU31815.1"/>
    <property type="molecule type" value="Genomic_DNA"/>
</dbReference>
<protein>
    <submittedName>
        <fullName evidence="2">Uncharacterized protein</fullName>
    </submittedName>
</protein>
<dbReference type="AlphaFoldDB" id="A0A6C0LP86"/>
<keyword evidence="1" id="KW-0472">Membrane</keyword>
<keyword evidence="1" id="KW-0812">Transmembrane</keyword>
<reference evidence="2" key="1">
    <citation type="journal article" date="2020" name="Nature">
        <title>Giant virus diversity and host interactions through global metagenomics.</title>
        <authorList>
            <person name="Schulz F."/>
            <person name="Roux S."/>
            <person name="Paez-Espino D."/>
            <person name="Jungbluth S."/>
            <person name="Walsh D.A."/>
            <person name="Denef V.J."/>
            <person name="McMahon K.D."/>
            <person name="Konstantinidis K.T."/>
            <person name="Eloe-Fadrosh E.A."/>
            <person name="Kyrpides N.C."/>
            <person name="Woyke T."/>
        </authorList>
    </citation>
    <scope>NUCLEOTIDE SEQUENCE</scope>
    <source>
        <strain evidence="2">GVMAG-M-3300027963-41</strain>
    </source>
</reference>
<evidence type="ECO:0000256" key="1">
    <source>
        <dbReference type="SAM" id="Phobius"/>
    </source>
</evidence>
<feature type="transmembrane region" description="Helical" evidence="1">
    <location>
        <begin position="9"/>
        <end position="28"/>
    </location>
</feature>
<keyword evidence="1" id="KW-1133">Transmembrane helix</keyword>
<sequence length="137" mass="14424">MTPINLRTLQVGGVVLCLIAVAVTTVVIPSLAPPTFLAAAITMLVIAMWIHRSEFAAEEYNGNGLIYKLRSAASGITILIAIAGIVGFWYFSQHNSSFAGPSPLPIALPKIGGGLTSVAKNAVSRIKEVMRTGTIDM</sequence>